<keyword evidence="1" id="KW-1133">Transmembrane helix</keyword>
<keyword evidence="3" id="KW-1185">Reference proteome</keyword>
<feature type="transmembrane region" description="Helical" evidence="1">
    <location>
        <begin position="65"/>
        <end position="82"/>
    </location>
</feature>
<dbReference type="EMBL" id="JACVHF010000010">
    <property type="protein sequence ID" value="MBC9784977.1"/>
    <property type="molecule type" value="Genomic_DNA"/>
</dbReference>
<proteinExistence type="predicted"/>
<feature type="transmembrane region" description="Helical" evidence="1">
    <location>
        <begin position="24"/>
        <end position="45"/>
    </location>
</feature>
<evidence type="ECO:0000313" key="2">
    <source>
        <dbReference type="EMBL" id="MBC9784977.1"/>
    </source>
</evidence>
<dbReference type="Proteomes" id="UP000617402">
    <property type="component" value="Unassembled WGS sequence"/>
</dbReference>
<gene>
    <name evidence="2" type="ORF">H1S01_10700</name>
</gene>
<sequence length="202" mass="23390">MKEQLDFDDDEDKRVSNITKIRKVILYWLLGIIYTAFIGLQLGRIQSIADYNYTLHEMFYIPANLAIYFVPILFLIYIYLVIISSRRHPREKLSSITKLKTGLVVTSIIAISLTVVYQFNESLLSGIFEIKEKSQDGSSYYLVIEDKKILVSKNEYNLIKVNTNYLITYLWNSFSPDTGKLLSIEPDSPQYFSNEDNVPSVD</sequence>
<evidence type="ECO:0000313" key="3">
    <source>
        <dbReference type="Proteomes" id="UP000617402"/>
    </source>
</evidence>
<dbReference type="RefSeq" id="WP_188040442.1">
    <property type="nucleotide sequence ID" value="NZ_JACVHF010000010.1"/>
</dbReference>
<keyword evidence="1" id="KW-0812">Transmembrane</keyword>
<keyword evidence="1" id="KW-0472">Membrane</keyword>
<feature type="transmembrane region" description="Helical" evidence="1">
    <location>
        <begin position="102"/>
        <end position="119"/>
    </location>
</feature>
<organism evidence="2 3">
    <name type="scientific">Heliobacterium chlorum</name>
    <dbReference type="NCBI Taxonomy" id="2698"/>
    <lineage>
        <taxon>Bacteria</taxon>
        <taxon>Bacillati</taxon>
        <taxon>Bacillota</taxon>
        <taxon>Clostridia</taxon>
        <taxon>Eubacteriales</taxon>
        <taxon>Heliobacteriaceae</taxon>
        <taxon>Heliobacterium</taxon>
    </lineage>
</organism>
<accession>A0ABR7T452</accession>
<name>A0ABR7T452_HELCL</name>
<reference evidence="2 3" key="1">
    <citation type="submission" date="2020-07" db="EMBL/GenBank/DDBJ databases">
        <title>Draft whole-genome sequence of Heliobacterium chlorum DSM 3682, type strain.</title>
        <authorList>
            <person name="Kyndt J.A."/>
            <person name="Meyer T.E."/>
            <person name="Imhoff J.F."/>
        </authorList>
    </citation>
    <scope>NUCLEOTIDE SEQUENCE [LARGE SCALE GENOMIC DNA]</scope>
    <source>
        <strain evidence="2 3">DSM 3682</strain>
    </source>
</reference>
<protein>
    <submittedName>
        <fullName evidence="2">Uncharacterized protein</fullName>
    </submittedName>
</protein>
<comment type="caution">
    <text evidence="2">The sequence shown here is derived from an EMBL/GenBank/DDBJ whole genome shotgun (WGS) entry which is preliminary data.</text>
</comment>
<evidence type="ECO:0000256" key="1">
    <source>
        <dbReference type="SAM" id="Phobius"/>
    </source>
</evidence>